<keyword evidence="2" id="KW-1185">Reference proteome</keyword>
<accession>A0ACC3DE28</accession>
<name>A0ACC3DE28_9PEZI</name>
<organism evidence="1 2">
    <name type="scientific">Coniosporium uncinatum</name>
    <dbReference type="NCBI Taxonomy" id="93489"/>
    <lineage>
        <taxon>Eukaryota</taxon>
        <taxon>Fungi</taxon>
        <taxon>Dikarya</taxon>
        <taxon>Ascomycota</taxon>
        <taxon>Pezizomycotina</taxon>
        <taxon>Dothideomycetes</taxon>
        <taxon>Dothideomycetes incertae sedis</taxon>
        <taxon>Coniosporium</taxon>
    </lineage>
</organism>
<comment type="caution">
    <text evidence="1">The sequence shown here is derived from an EMBL/GenBank/DDBJ whole genome shotgun (WGS) entry which is preliminary data.</text>
</comment>
<gene>
    <name evidence="1" type="ORF">LTS18_002448</name>
</gene>
<dbReference type="Proteomes" id="UP001186974">
    <property type="component" value="Unassembled WGS sequence"/>
</dbReference>
<feature type="non-terminal residue" evidence="1">
    <location>
        <position position="225"/>
    </location>
</feature>
<protein>
    <submittedName>
        <fullName evidence="1">Uncharacterized protein</fullName>
    </submittedName>
</protein>
<proteinExistence type="predicted"/>
<sequence length="225" mass="24512">MSSSPDTQSPNGFDTPQRELTAETNTSGFTAVNGRGSPPQTSMSKAKMVEDDVRSRSHSSPESPLGARPLSTREEDGMHVNGNSRPYGAHDENTQAPGVSSPGKRKRSDSDHVLAEFPHPSAPRRRVVNGISRSSSDTQGHAWHDSPEQGMQRLPPPQPNYPTSEASVREHSWYARPGEDSSEAAMAEALQRESRNMDAQQQRSHDLSPYQDSYGTPQSQSAPPP</sequence>
<evidence type="ECO:0000313" key="1">
    <source>
        <dbReference type="EMBL" id="KAK3065742.1"/>
    </source>
</evidence>
<reference evidence="1" key="1">
    <citation type="submission" date="2024-09" db="EMBL/GenBank/DDBJ databases">
        <title>Black Yeasts Isolated from many extreme environments.</title>
        <authorList>
            <person name="Coleine C."/>
            <person name="Stajich J.E."/>
            <person name="Selbmann L."/>
        </authorList>
    </citation>
    <scope>NUCLEOTIDE SEQUENCE</scope>
    <source>
        <strain evidence="1">CCFEE 5737</strain>
    </source>
</reference>
<dbReference type="EMBL" id="JAWDJW010006240">
    <property type="protein sequence ID" value="KAK3065742.1"/>
    <property type="molecule type" value="Genomic_DNA"/>
</dbReference>
<evidence type="ECO:0000313" key="2">
    <source>
        <dbReference type="Proteomes" id="UP001186974"/>
    </source>
</evidence>